<feature type="domain" description="ABC transporter" evidence="9">
    <location>
        <begin position="38"/>
        <end position="298"/>
    </location>
</feature>
<dbReference type="PANTHER" id="PTHR43297">
    <property type="entry name" value="OLIGOPEPTIDE TRANSPORT ATP-BINDING PROTEIN APPD"/>
    <property type="match status" value="1"/>
</dbReference>
<evidence type="ECO:0000256" key="8">
    <source>
        <dbReference type="SAM" id="MobiDB-lite"/>
    </source>
</evidence>
<feature type="domain" description="ABC transporter" evidence="9">
    <location>
        <begin position="324"/>
        <end position="593"/>
    </location>
</feature>
<keyword evidence="3" id="KW-0813">Transport</keyword>
<keyword evidence="6 10" id="KW-0067">ATP-binding</keyword>
<evidence type="ECO:0000256" key="4">
    <source>
        <dbReference type="ARBA" id="ARBA00022475"/>
    </source>
</evidence>
<dbReference type="NCBIfam" id="TIGR01727">
    <property type="entry name" value="oligo_HPY"/>
    <property type="match status" value="1"/>
</dbReference>
<evidence type="ECO:0000256" key="6">
    <source>
        <dbReference type="ARBA" id="ARBA00022840"/>
    </source>
</evidence>
<dbReference type="PROSITE" id="PS50893">
    <property type="entry name" value="ABC_TRANSPORTER_2"/>
    <property type="match status" value="2"/>
</dbReference>
<comment type="subcellular location">
    <subcellularLocation>
        <location evidence="1">Cell membrane</location>
        <topology evidence="1">Peripheral membrane protein</topology>
    </subcellularLocation>
</comment>
<feature type="region of interest" description="Disordered" evidence="8">
    <location>
        <begin position="1"/>
        <end position="32"/>
    </location>
</feature>
<comment type="similarity">
    <text evidence="2">Belongs to the ABC transporter superfamily.</text>
</comment>
<dbReference type="InterPro" id="IPR027417">
    <property type="entry name" value="P-loop_NTPase"/>
</dbReference>
<reference evidence="10 11" key="1">
    <citation type="submission" date="2021-03" db="EMBL/GenBank/DDBJ databases">
        <title>Sequencing the genomes of 1000 actinobacteria strains.</title>
        <authorList>
            <person name="Klenk H.-P."/>
        </authorList>
    </citation>
    <scope>NUCLEOTIDE SEQUENCE [LARGE SCALE GENOMIC DNA]</scope>
    <source>
        <strain evidence="10 11">DSM 12544</strain>
    </source>
</reference>
<dbReference type="NCBIfam" id="NF008453">
    <property type="entry name" value="PRK11308.1"/>
    <property type="match status" value="2"/>
</dbReference>
<evidence type="ECO:0000256" key="5">
    <source>
        <dbReference type="ARBA" id="ARBA00022741"/>
    </source>
</evidence>
<dbReference type="Gene3D" id="3.40.50.300">
    <property type="entry name" value="P-loop containing nucleotide triphosphate hydrolases"/>
    <property type="match status" value="2"/>
</dbReference>
<dbReference type="PANTHER" id="PTHR43297:SF2">
    <property type="entry name" value="DIPEPTIDE TRANSPORT ATP-BINDING PROTEIN DPPD"/>
    <property type="match status" value="1"/>
</dbReference>
<feature type="compositionally biased region" description="Low complexity" evidence="8">
    <location>
        <begin position="1"/>
        <end position="18"/>
    </location>
</feature>
<comment type="caution">
    <text evidence="10">The sequence shown here is derived from an EMBL/GenBank/DDBJ whole genome shotgun (WGS) entry which is preliminary data.</text>
</comment>
<name>A0ABS4SY97_9MICC</name>
<accession>A0ABS4SY97</accession>
<dbReference type="InterPro" id="IPR050388">
    <property type="entry name" value="ABC_Ni/Peptide_Import"/>
</dbReference>
<dbReference type="InterPro" id="IPR003593">
    <property type="entry name" value="AAA+_ATPase"/>
</dbReference>
<keyword evidence="11" id="KW-1185">Reference proteome</keyword>
<dbReference type="InterPro" id="IPR017871">
    <property type="entry name" value="ABC_transporter-like_CS"/>
</dbReference>
<dbReference type="SUPFAM" id="SSF52540">
    <property type="entry name" value="P-loop containing nucleoside triphosphate hydrolases"/>
    <property type="match status" value="2"/>
</dbReference>
<dbReference type="InterPro" id="IPR003439">
    <property type="entry name" value="ABC_transporter-like_ATP-bd"/>
</dbReference>
<proteinExistence type="inferred from homology"/>
<dbReference type="GO" id="GO:0005524">
    <property type="term" value="F:ATP binding"/>
    <property type="evidence" value="ECO:0007669"/>
    <property type="project" value="UniProtKB-KW"/>
</dbReference>
<evidence type="ECO:0000256" key="2">
    <source>
        <dbReference type="ARBA" id="ARBA00005417"/>
    </source>
</evidence>
<keyword evidence="5" id="KW-0547">Nucleotide-binding</keyword>
<dbReference type="RefSeq" id="WP_210047383.1">
    <property type="nucleotide sequence ID" value="NZ_JAGINX010000001.1"/>
</dbReference>
<dbReference type="SMART" id="SM00382">
    <property type="entry name" value="AAA"/>
    <property type="match status" value="2"/>
</dbReference>
<sequence>MSIQTGAAAAATTPTVSALGSDGQAPEVRQPPHPLLEVRGLRVEFPTDEGLVTAVDGADLSLRPNQVHALVGESGSGKSQTARAALGLLDPPGRIAGGEILFRPPGAQPVDLAELKPRGARMRRVRGGEVGMIFQEPARSLSPMHTVGFQIAEAIRLHRTVEGRPLSRRQAWAEAVEALRDVQIPRAELRAKSYPFELSGGMRQRAMIAIALAGRPDLLVADEPTTALDVTTQAQILQLLREIRQQRDMGILFITHDLGVVAEIADEVSVMRRGHVVESRAVHELFAAPEHEYTQVLLEATPTLRAGAAEPTVRSALAQADPLVSVRDLTRTFSLKTGTLGMGRNRLNAIDGVDLDIYPGETLGLVGESGCGKSTLAKCLLRVEKPSSGSIRHRLTEQNIQQNIQAGASQGAEAGTEVASAPESALGDYRRQIRMVFQDPFASLNPRMTVEQILAEPLRGLGLSADQLHQRLVELITMVGMEPAHLARHPHAFSGGQRQRIGIARAVATDPQVLVADEAVSALDVSVRAQILDLLARLQEDRGLSCLFISHDMSTVEHLADRVAVMYLGRMVEVAPAEELFAAPSHPYTETLLSAVPIADPVRQRAREQVEITGELPDPTQRPDGCPFRTRCRFAQEICATEAPALREIAPGRRSACHFAEELELSGVVR</sequence>
<evidence type="ECO:0000259" key="9">
    <source>
        <dbReference type="PROSITE" id="PS50893"/>
    </source>
</evidence>
<dbReference type="Pfam" id="PF00005">
    <property type="entry name" value="ABC_tran"/>
    <property type="match status" value="2"/>
</dbReference>
<evidence type="ECO:0000313" key="10">
    <source>
        <dbReference type="EMBL" id="MBP2317172.1"/>
    </source>
</evidence>
<evidence type="ECO:0000256" key="3">
    <source>
        <dbReference type="ARBA" id="ARBA00022448"/>
    </source>
</evidence>
<dbReference type="Proteomes" id="UP001519331">
    <property type="component" value="Unassembled WGS sequence"/>
</dbReference>
<gene>
    <name evidence="10" type="ORF">JOF45_000191</name>
</gene>
<protein>
    <submittedName>
        <fullName evidence="10">Oligopeptide/dipeptide ABC transporter ATP-binding protein</fullName>
    </submittedName>
</protein>
<dbReference type="Pfam" id="PF08352">
    <property type="entry name" value="oligo_HPY"/>
    <property type="match status" value="2"/>
</dbReference>
<evidence type="ECO:0000256" key="1">
    <source>
        <dbReference type="ARBA" id="ARBA00004202"/>
    </source>
</evidence>
<keyword evidence="7" id="KW-0472">Membrane</keyword>
<keyword evidence="4" id="KW-1003">Cell membrane</keyword>
<evidence type="ECO:0000313" key="11">
    <source>
        <dbReference type="Proteomes" id="UP001519331"/>
    </source>
</evidence>
<dbReference type="CDD" id="cd03257">
    <property type="entry name" value="ABC_NikE_OppD_transporters"/>
    <property type="match status" value="2"/>
</dbReference>
<dbReference type="PROSITE" id="PS00211">
    <property type="entry name" value="ABC_TRANSPORTER_1"/>
    <property type="match status" value="2"/>
</dbReference>
<organism evidence="10 11">
    <name type="scientific">Nesterenkonia lacusekhoensis</name>
    <dbReference type="NCBI Taxonomy" id="150832"/>
    <lineage>
        <taxon>Bacteria</taxon>
        <taxon>Bacillati</taxon>
        <taxon>Actinomycetota</taxon>
        <taxon>Actinomycetes</taxon>
        <taxon>Micrococcales</taxon>
        <taxon>Micrococcaceae</taxon>
        <taxon>Nesterenkonia</taxon>
    </lineage>
</organism>
<dbReference type="InterPro" id="IPR013563">
    <property type="entry name" value="Oligopep_ABC_C"/>
</dbReference>
<evidence type="ECO:0000256" key="7">
    <source>
        <dbReference type="ARBA" id="ARBA00023136"/>
    </source>
</evidence>
<dbReference type="EMBL" id="JAGINX010000001">
    <property type="protein sequence ID" value="MBP2317172.1"/>
    <property type="molecule type" value="Genomic_DNA"/>
</dbReference>